<feature type="site" description="Important for catalytic activity" evidence="7">
    <location>
        <position position="195"/>
    </location>
</feature>
<evidence type="ECO:0000313" key="9">
    <source>
        <dbReference type="Proteomes" id="UP000609531"/>
    </source>
</evidence>
<keyword evidence="6 7" id="KW-0961">Cell wall biogenesis/degradation</keyword>
<organism evidence="8 9">
    <name type="scientific">Acuticoccus mangrovi</name>
    <dbReference type="NCBI Taxonomy" id="2796142"/>
    <lineage>
        <taxon>Bacteria</taxon>
        <taxon>Pseudomonadati</taxon>
        <taxon>Pseudomonadota</taxon>
        <taxon>Alphaproteobacteria</taxon>
        <taxon>Hyphomicrobiales</taxon>
        <taxon>Amorphaceae</taxon>
        <taxon>Acuticoccus</taxon>
    </lineage>
</organism>
<keyword evidence="5 7" id="KW-0456">Lyase</keyword>
<dbReference type="AlphaFoldDB" id="A0A934MH78"/>
<dbReference type="EMBL" id="JAEKJA010000010">
    <property type="protein sequence ID" value="MBJ3776665.1"/>
    <property type="molecule type" value="Genomic_DNA"/>
</dbReference>
<dbReference type="Gene3D" id="3.30.160.60">
    <property type="entry name" value="Classic Zinc Finger"/>
    <property type="match status" value="1"/>
</dbReference>
<dbReference type="HAMAP" id="MF_02065">
    <property type="entry name" value="MltG"/>
    <property type="match status" value="1"/>
</dbReference>
<keyword evidence="1 7" id="KW-1003">Cell membrane</keyword>
<dbReference type="PANTHER" id="PTHR30518:SF2">
    <property type="entry name" value="ENDOLYTIC MUREIN TRANSGLYCOSYLASE"/>
    <property type="match status" value="1"/>
</dbReference>
<dbReference type="GO" id="GO:0008932">
    <property type="term" value="F:lytic endotransglycosylase activity"/>
    <property type="evidence" value="ECO:0007669"/>
    <property type="project" value="UniProtKB-UniRule"/>
</dbReference>
<gene>
    <name evidence="7 8" type="primary">mltG</name>
    <name evidence="8" type="ORF">JCR33_13245</name>
</gene>
<keyword evidence="9" id="KW-1185">Reference proteome</keyword>
<proteinExistence type="inferred from homology"/>
<reference evidence="8" key="1">
    <citation type="submission" date="2020-12" db="EMBL/GenBank/DDBJ databases">
        <title>Bacterial taxonomy.</title>
        <authorList>
            <person name="Pan X."/>
        </authorList>
    </citation>
    <scope>NUCLEOTIDE SEQUENCE</scope>
    <source>
        <strain evidence="8">B2012</strain>
    </source>
</reference>
<dbReference type="Proteomes" id="UP000609531">
    <property type="component" value="Unassembled WGS sequence"/>
</dbReference>
<dbReference type="PANTHER" id="PTHR30518">
    <property type="entry name" value="ENDOLYTIC MUREIN TRANSGLYCOSYLASE"/>
    <property type="match status" value="1"/>
</dbReference>
<keyword evidence="2 7" id="KW-0812">Transmembrane</keyword>
<evidence type="ECO:0000256" key="6">
    <source>
        <dbReference type="ARBA" id="ARBA00023316"/>
    </source>
</evidence>
<evidence type="ECO:0000256" key="4">
    <source>
        <dbReference type="ARBA" id="ARBA00023136"/>
    </source>
</evidence>
<evidence type="ECO:0000313" key="8">
    <source>
        <dbReference type="EMBL" id="MBJ3776665.1"/>
    </source>
</evidence>
<dbReference type="NCBIfam" id="TIGR00247">
    <property type="entry name" value="endolytic transglycosylase MltG"/>
    <property type="match status" value="1"/>
</dbReference>
<sequence length="324" mass="35798">MLFLVLGLVGGLALFVFGERTFLARGPLVEDTGVVVEQGFSMENIAEGLQGRGVISNRYVFIAAAYVLGTTGKMQAGEYMIPAGASMKEVMQRIVAGDVVQHAITLAEGLTSAQIVQRLNENEILVGRINEIPAEGSLLPETYRITRGMSRQRLIDTMQLEQAQLLARVWAGRDPNLPLQSPEELVTLASIVEKETGVDAERARIAGVFINRLKRRMRLQSDPTILYGLYGGDAWSQPRTLYRSDMERENPYNTYQITGLPPGPIANPGREALEAVAHPAETAELYFVADGTGGHVFSQTYEQHQANVARWREVERQRRGPTTE</sequence>
<comment type="function">
    <text evidence="7">Functions as a peptidoglycan terminase that cleaves nascent peptidoglycan strands endolytically to terminate their elongation.</text>
</comment>
<evidence type="ECO:0000256" key="1">
    <source>
        <dbReference type="ARBA" id="ARBA00022475"/>
    </source>
</evidence>
<comment type="similarity">
    <text evidence="7">Belongs to the transglycosylase MltG family.</text>
</comment>
<dbReference type="Pfam" id="PF02618">
    <property type="entry name" value="YceG"/>
    <property type="match status" value="1"/>
</dbReference>
<dbReference type="CDD" id="cd08010">
    <property type="entry name" value="MltG_like"/>
    <property type="match status" value="1"/>
</dbReference>
<comment type="catalytic activity">
    <reaction evidence="7">
        <text>a peptidoglycan chain = a peptidoglycan chain with N-acetyl-1,6-anhydromuramyl-[peptide] at the reducing end + a peptidoglycan chain with N-acetylglucosamine at the non-reducing end.</text>
        <dbReference type="EC" id="4.2.2.29"/>
    </reaction>
</comment>
<comment type="caution">
    <text evidence="8">The sequence shown here is derived from an EMBL/GenBank/DDBJ whole genome shotgun (WGS) entry which is preliminary data.</text>
</comment>
<evidence type="ECO:0000256" key="5">
    <source>
        <dbReference type="ARBA" id="ARBA00023239"/>
    </source>
</evidence>
<name>A0A934MH78_9HYPH</name>
<keyword evidence="3 7" id="KW-1133">Transmembrane helix</keyword>
<dbReference type="InterPro" id="IPR003770">
    <property type="entry name" value="MLTG-like"/>
</dbReference>
<dbReference type="GO" id="GO:0071555">
    <property type="term" value="P:cell wall organization"/>
    <property type="evidence" value="ECO:0007669"/>
    <property type="project" value="UniProtKB-KW"/>
</dbReference>
<keyword evidence="7" id="KW-0997">Cell inner membrane</keyword>
<dbReference type="Gene3D" id="3.30.1490.480">
    <property type="entry name" value="Endolytic murein transglycosylase"/>
    <property type="match status" value="1"/>
</dbReference>
<accession>A0A934MH78</accession>
<dbReference type="EC" id="4.2.2.29" evidence="7"/>
<keyword evidence="4 7" id="KW-0472">Membrane</keyword>
<protein>
    <recommendedName>
        <fullName evidence="7">Endolytic murein transglycosylase</fullName>
        <ecNumber evidence="7">4.2.2.29</ecNumber>
    </recommendedName>
    <alternativeName>
        <fullName evidence="7">Peptidoglycan lytic transglycosylase</fullName>
    </alternativeName>
    <alternativeName>
        <fullName evidence="7">Peptidoglycan polymerization terminase</fullName>
    </alternativeName>
</protein>
<dbReference type="GO" id="GO:0005886">
    <property type="term" value="C:plasma membrane"/>
    <property type="evidence" value="ECO:0007669"/>
    <property type="project" value="UniProtKB-UniRule"/>
</dbReference>
<evidence type="ECO:0000256" key="7">
    <source>
        <dbReference type="HAMAP-Rule" id="MF_02065"/>
    </source>
</evidence>
<dbReference type="GO" id="GO:0009252">
    <property type="term" value="P:peptidoglycan biosynthetic process"/>
    <property type="evidence" value="ECO:0007669"/>
    <property type="project" value="UniProtKB-UniRule"/>
</dbReference>
<evidence type="ECO:0000256" key="2">
    <source>
        <dbReference type="ARBA" id="ARBA00022692"/>
    </source>
</evidence>
<evidence type="ECO:0000256" key="3">
    <source>
        <dbReference type="ARBA" id="ARBA00022989"/>
    </source>
</evidence>